<proteinExistence type="predicted"/>
<organism evidence="1 2">
    <name type="scientific">Habropoda laboriosa</name>
    <dbReference type="NCBI Taxonomy" id="597456"/>
    <lineage>
        <taxon>Eukaryota</taxon>
        <taxon>Metazoa</taxon>
        <taxon>Ecdysozoa</taxon>
        <taxon>Arthropoda</taxon>
        <taxon>Hexapoda</taxon>
        <taxon>Insecta</taxon>
        <taxon>Pterygota</taxon>
        <taxon>Neoptera</taxon>
        <taxon>Endopterygota</taxon>
        <taxon>Hymenoptera</taxon>
        <taxon>Apocrita</taxon>
        <taxon>Aculeata</taxon>
        <taxon>Apoidea</taxon>
        <taxon>Anthophila</taxon>
        <taxon>Apidae</taxon>
        <taxon>Habropoda</taxon>
    </lineage>
</organism>
<keyword evidence="2" id="KW-1185">Reference proteome</keyword>
<gene>
    <name evidence="1" type="ORF">WH47_11914</name>
</gene>
<protein>
    <submittedName>
        <fullName evidence="1">Uncharacterized protein</fullName>
    </submittedName>
</protein>
<reference evidence="1 2" key="1">
    <citation type="submission" date="2015-07" db="EMBL/GenBank/DDBJ databases">
        <title>The genome of Habropoda laboriosa.</title>
        <authorList>
            <person name="Pan H."/>
            <person name="Kapheim K."/>
        </authorList>
    </citation>
    <scope>NUCLEOTIDE SEQUENCE [LARGE SCALE GENOMIC DNA]</scope>
    <source>
        <strain evidence="1">0110345459</strain>
    </source>
</reference>
<accession>A0A0L7R7L1</accession>
<dbReference type="EMBL" id="KQ414638">
    <property type="protein sequence ID" value="KOC66850.1"/>
    <property type="molecule type" value="Genomic_DNA"/>
</dbReference>
<dbReference type="AlphaFoldDB" id="A0A0L7R7L1"/>
<evidence type="ECO:0000313" key="1">
    <source>
        <dbReference type="EMBL" id="KOC66850.1"/>
    </source>
</evidence>
<dbReference type="Proteomes" id="UP000053825">
    <property type="component" value="Unassembled WGS sequence"/>
</dbReference>
<evidence type="ECO:0000313" key="2">
    <source>
        <dbReference type="Proteomes" id="UP000053825"/>
    </source>
</evidence>
<name>A0A0L7R7L1_9HYME</name>
<sequence length="50" mass="5777">MTKTDVARQVPVESAFKVQSELRSFTIEMTMTYVPSLHRQTYSVYVCTCL</sequence>